<name>A0A0E0M067_ORYPU</name>
<organism evidence="1">
    <name type="scientific">Oryza punctata</name>
    <name type="common">Red rice</name>
    <dbReference type="NCBI Taxonomy" id="4537"/>
    <lineage>
        <taxon>Eukaryota</taxon>
        <taxon>Viridiplantae</taxon>
        <taxon>Streptophyta</taxon>
        <taxon>Embryophyta</taxon>
        <taxon>Tracheophyta</taxon>
        <taxon>Spermatophyta</taxon>
        <taxon>Magnoliopsida</taxon>
        <taxon>Liliopsida</taxon>
        <taxon>Poales</taxon>
        <taxon>Poaceae</taxon>
        <taxon>BOP clade</taxon>
        <taxon>Oryzoideae</taxon>
        <taxon>Oryzeae</taxon>
        <taxon>Oryzinae</taxon>
        <taxon>Oryza</taxon>
    </lineage>
</organism>
<reference evidence="1" key="1">
    <citation type="submission" date="2015-04" db="UniProtKB">
        <authorList>
            <consortium name="EnsemblPlants"/>
        </authorList>
    </citation>
    <scope>IDENTIFICATION</scope>
</reference>
<proteinExistence type="predicted"/>
<keyword evidence="2" id="KW-1185">Reference proteome</keyword>
<reference evidence="1" key="2">
    <citation type="submission" date="2018-05" db="EMBL/GenBank/DDBJ databases">
        <title>OpunRS2 (Oryza punctata Reference Sequence Version 2).</title>
        <authorList>
            <person name="Zhang J."/>
            <person name="Kudrna D."/>
            <person name="Lee S."/>
            <person name="Talag J."/>
            <person name="Welchert J."/>
            <person name="Wing R.A."/>
        </authorList>
    </citation>
    <scope>NUCLEOTIDE SEQUENCE [LARGE SCALE GENOMIC DNA]</scope>
</reference>
<dbReference type="Gramene" id="OPUNC09G05860.1">
    <property type="protein sequence ID" value="OPUNC09G05860.1"/>
    <property type="gene ID" value="OPUNC09G05860"/>
</dbReference>
<dbReference type="AlphaFoldDB" id="A0A0E0M067"/>
<protein>
    <submittedName>
        <fullName evidence="1">Uncharacterized protein</fullName>
    </submittedName>
</protein>
<accession>A0A0E0M067</accession>
<sequence>MVEAADALLRLPVISLGGSGGVVFIRGGDGGSGGNGSTNLAGLAVRVELRSPVQPWLAGLQPELLRFNVEFRGNFFIESGDAYPKNLRLSRQPLFVSFLWRQTKGFIGLSSGVHIKRGSRM</sequence>
<dbReference type="EnsemblPlants" id="OPUNC09G05860.1">
    <property type="protein sequence ID" value="OPUNC09G05860.1"/>
    <property type="gene ID" value="OPUNC09G05860"/>
</dbReference>
<evidence type="ECO:0000313" key="1">
    <source>
        <dbReference type="EnsemblPlants" id="OPUNC09G05860.1"/>
    </source>
</evidence>
<evidence type="ECO:0000313" key="2">
    <source>
        <dbReference type="Proteomes" id="UP000026962"/>
    </source>
</evidence>
<dbReference type="HOGENOM" id="CLU_2041852_0_0_1"/>
<dbReference type="Proteomes" id="UP000026962">
    <property type="component" value="Chromosome 9"/>
</dbReference>